<dbReference type="EMBL" id="BQNB010015991">
    <property type="protein sequence ID" value="GJT46499.1"/>
    <property type="molecule type" value="Genomic_DNA"/>
</dbReference>
<organism evidence="2 3">
    <name type="scientific">Tanacetum coccineum</name>
    <dbReference type="NCBI Taxonomy" id="301880"/>
    <lineage>
        <taxon>Eukaryota</taxon>
        <taxon>Viridiplantae</taxon>
        <taxon>Streptophyta</taxon>
        <taxon>Embryophyta</taxon>
        <taxon>Tracheophyta</taxon>
        <taxon>Spermatophyta</taxon>
        <taxon>Magnoliopsida</taxon>
        <taxon>eudicotyledons</taxon>
        <taxon>Gunneridae</taxon>
        <taxon>Pentapetalae</taxon>
        <taxon>asterids</taxon>
        <taxon>campanulids</taxon>
        <taxon>Asterales</taxon>
        <taxon>Asteraceae</taxon>
        <taxon>Asteroideae</taxon>
        <taxon>Anthemideae</taxon>
        <taxon>Anthemidinae</taxon>
        <taxon>Tanacetum</taxon>
    </lineage>
</organism>
<dbReference type="PANTHER" id="PTHR42648">
    <property type="entry name" value="TRANSPOSASE, PUTATIVE-RELATED"/>
    <property type="match status" value="1"/>
</dbReference>
<dbReference type="PROSITE" id="PS50994">
    <property type="entry name" value="INTEGRASE"/>
    <property type="match status" value="1"/>
</dbReference>
<keyword evidence="3" id="KW-1185">Reference proteome</keyword>
<name>A0ABQ5E6L8_9ASTR</name>
<feature type="non-terminal residue" evidence="2">
    <location>
        <position position="197"/>
    </location>
</feature>
<comment type="caution">
    <text evidence="2">The sequence shown here is derived from an EMBL/GenBank/DDBJ whole genome shotgun (WGS) entry which is preliminary data.</text>
</comment>
<dbReference type="InterPro" id="IPR001584">
    <property type="entry name" value="Integrase_cat-core"/>
</dbReference>
<dbReference type="PANTHER" id="PTHR42648:SF21">
    <property type="entry name" value="CYSTEINE-RICH RLK (RECEPTOR-LIKE PROTEIN KINASE) 8"/>
    <property type="match status" value="1"/>
</dbReference>
<feature type="domain" description="Integrase catalytic" evidence="1">
    <location>
        <begin position="6"/>
        <end position="115"/>
    </location>
</feature>
<accession>A0ABQ5E6L8</accession>
<dbReference type="SUPFAM" id="SSF53098">
    <property type="entry name" value="Ribonuclease H-like"/>
    <property type="match status" value="1"/>
</dbReference>
<dbReference type="InterPro" id="IPR036397">
    <property type="entry name" value="RNaseH_sf"/>
</dbReference>
<evidence type="ECO:0000313" key="3">
    <source>
        <dbReference type="Proteomes" id="UP001151760"/>
    </source>
</evidence>
<dbReference type="InterPro" id="IPR012337">
    <property type="entry name" value="RNaseH-like_sf"/>
</dbReference>
<protein>
    <submittedName>
        <fullName evidence="2">Retrovirus-related pol polyprotein from transposon TNT 1-94</fullName>
    </submittedName>
</protein>
<reference evidence="2" key="2">
    <citation type="submission" date="2022-01" db="EMBL/GenBank/DDBJ databases">
        <authorList>
            <person name="Yamashiro T."/>
            <person name="Shiraishi A."/>
            <person name="Satake H."/>
            <person name="Nakayama K."/>
        </authorList>
    </citation>
    <scope>NUCLEOTIDE SEQUENCE</scope>
</reference>
<gene>
    <name evidence="2" type="ORF">Tco_0955214</name>
</gene>
<sequence>MSHGYSIHQPQAYGYGIERHYSSNLSYINLLSKKDVVICLTKLKYTWTLFLRSKDETPEVLKDFLTMIQRNLQALVISVRTDRGTEFLNKTLNAFFKEEGIEHQTSTPRTPEQNGIDRSNAWRLTVDRLQVWELVDKPLARTPDKVLPSKETSIWIEASSESQYPKGFGFDSTAFSDADHAGCVDTRKSTSRGIQFL</sequence>
<proteinExistence type="predicted"/>
<dbReference type="Proteomes" id="UP001151760">
    <property type="component" value="Unassembled WGS sequence"/>
</dbReference>
<dbReference type="Gene3D" id="3.30.420.10">
    <property type="entry name" value="Ribonuclease H-like superfamily/Ribonuclease H"/>
    <property type="match status" value="1"/>
</dbReference>
<dbReference type="InterPro" id="IPR039537">
    <property type="entry name" value="Retrotran_Ty1/copia-like"/>
</dbReference>
<reference evidence="2" key="1">
    <citation type="journal article" date="2022" name="Int. J. Mol. Sci.">
        <title>Draft Genome of Tanacetum Coccineum: Genomic Comparison of Closely Related Tanacetum-Family Plants.</title>
        <authorList>
            <person name="Yamashiro T."/>
            <person name="Shiraishi A."/>
            <person name="Nakayama K."/>
            <person name="Satake H."/>
        </authorList>
    </citation>
    <scope>NUCLEOTIDE SEQUENCE</scope>
</reference>
<evidence type="ECO:0000313" key="2">
    <source>
        <dbReference type="EMBL" id="GJT46499.1"/>
    </source>
</evidence>
<evidence type="ECO:0000259" key="1">
    <source>
        <dbReference type="PROSITE" id="PS50994"/>
    </source>
</evidence>